<dbReference type="InterPro" id="IPR014729">
    <property type="entry name" value="Rossmann-like_a/b/a_fold"/>
</dbReference>
<protein>
    <recommendedName>
        <fullName evidence="9">tRNA-specific 2-thiouridylase MnmA</fullName>
        <ecNumber evidence="9">2.8.1.13</ecNumber>
    </recommendedName>
</protein>
<comment type="similarity">
    <text evidence="9">Belongs to the MnmA/TRMU family.</text>
</comment>
<evidence type="ECO:0000313" key="13">
    <source>
        <dbReference type="Proteomes" id="UP000653127"/>
    </source>
</evidence>
<comment type="caution">
    <text evidence="9">Lacks conserved residue(s) required for the propagation of feature annotation.</text>
</comment>
<dbReference type="GO" id="GO:0002143">
    <property type="term" value="P:tRNA wobble position uridine thiolation"/>
    <property type="evidence" value="ECO:0007669"/>
    <property type="project" value="TreeGrafter"/>
</dbReference>
<sequence length="362" mass="38928">MMNNSKVLVALSGGVDSSACVVLLQRAGYEVEAAVLDLFPGAQATVEAAQETAERLGVRLHVVREHDAFHRNVVLPFCEEYRAGRTPNPCILCNPTTKFHFLMKTADELGIGQVATGHYARIERAQIGGADAWLLQRAGFLPRDQSYMLYRLGQSTLSRLILPLHSLAKDEVRRIAAEAGLPAADKPDSQEICFIPEGNYASYIEKLLGPLPGGDLIAPDGSVCGRHKGILHYTVGQRKGLGVALGRPVFVSHIDAAQNRVYLAEAGQEYAGAVELINCVTHPALALAGRSETGSCRVEVKIRSMARPVPAYLTLLESDRARLEFDEPQRAPAPGQSAVCYCGDTVAGGGLIDHSFAGTDDE</sequence>
<dbReference type="InterPro" id="IPR046884">
    <property type="entry name" value="MnmA-like_central"/>
</dbReference>
<name>A0A926DV51_9FIRM</name>
<keyword evidence="6 9" id="KW-0694">RNA-binding</keyword>
<dbReference type="Proteomes" id="UP000653127">
    <property type="component" value="Unassembled WGS sequence"/>
</dbReference>
<dbReference type="GO" id="GO:0005524">
    <property type="term" value="F:ATP binding"/>
    <property type="evidence" value="ECO:0007669"/>
    <property type="project" value="UniProtKB-KW"/>
</dbReference>
<evidence type="ECO:0000256" key="4">
    <source>
        <dbReference type="ARBA" id="ARBA00022741"/>
    </source>
</evidence>
<organism evidence="12 13">
    <name type="scientific">Ligaoa zhengdingensis</name>
    <dbReference type="NCBI Taxonomy" id="2763658"/>
    <lineage>
        <taxon>Bacteria</taxon>
        <taxon>Bacillati</taxon>
        <taxon>Bacillota</taxon>
        <taxon>Clostridia</taxon>
        <taxon>Eubacteriales</taxon>
        <taxon>Oscillospiraceae</taxon>
        <taxon>Ligaoa</taxon>
    </lineage>
</organism>
<proteinExistence type="inferred from homology"/>
<evidence type="ECO:0000256" key="6">
    <source>
        <dbReference type="ARBA" id="ARBA00022884"/>
    </source>
</evidence>
<feature type="binding site" evidence="9">
    <location>
        <begin position="10"/>
        <end position="17"/>
    </location>
    <ligand>
        <name>ATP</name>
        <dbReference type="ChEBI" id="CHEBI:30616"/>
    </ligand>
</feature>
<feature type="region of interest" description="Interaction with tRNA" evidence="9">
    <location>
        <begin position="143"/>
        <end position="145"/>
    </location>
</feature>
<reference evidence="12" key="1">
    <citation type="submission" date="2020-08" db="EMBL/GenBank/DDBJ databases">
        <title>Genome public.</title>
        <authorList>
            <person name="Liu C."/>
            <person name="Sun Q."/>
        </authorList>
    </citation>
    <scope>NUCLEOTIDE SEQUENCE</scope>
    <source>
        <strain evidence="12">NSJ-31</strain>
    </source>
</reference>
<evidence type="ECO:0000256" key="3">
    <source>
        <dbReference type="ARBA" id="ARBA00022694"/>
    </source>
</evidence>
<evidence type="ECO:0000256" key="1">
    <source>
        <dbReference type="ARBA" id="ARBA00022555"/>
    </source>
</evidence>
<comment type="subcellular location">
    <subcellularLocation>
        <location evidence="9">Cytoplasm</location>
    </subcellularLocation>
</comment>
<dbReference type="NCBIfam" id="NF001138">
    <property type="entry name" value="PRK00143.1"/>
    <property type="match status" value="1"/>
</dbReference>
<dbReference type="InterPro" id="IPR046885">
    <property type="entry name" value="MnmA-like_C"/>
</dbReference>
<feature type="domain" description="tRNA-specific 2-thiouridylase MnmA-like central" evidence="11">
    <location>
        <begin position="203"/>
        <end position="264"/>
    </location>
</feature>
<dbReference type="RefSeq" id="WP_249282010.1">
    <property type="nucleotide sequence ID" value="NZ_JACRST010000002.1"/>
</dbReference>
<comment type="function">
    <text evidence="9">Catalyzes the 2-thiolation of uridine at the wobble position (U34) of tRNA, leading to the formation of s(2)U34.</text>
</comment>
<keyword evidence="7" id="KW-1015">Disulfide bond</keyword>
<dbReference type="GO" id="GO:0103016">
    <property type="term" value="F:tRNA-uridine 2-sulfurtransferase activity"/>
    <property type="evidence" value="ECO:0007669"/>
    <property type="project" value="UniProtKB-EC"/>
</dbReference>
<dbReference type="Gene3D" id="2.40.30.10">
    <property type="entry name" value="Translation factors"/>
    <property type="match status" value="1"/>
</dbReference>
<dbReference type="GO" id="GO:0005737">
    <property type="term" value="C:cytoplasm"/>
    <property type="evidence" value="ECO:0007669"/>
    <property type="project" value="UniProtKB-SubCell"/>
</dbReference>
<dbReference type="PANTHER" id="PTHR11933:SF5">
    <property type="entry name" value="MITOCHONDRIAL TRNA-SPECIFIC 2-THIOURIDYLASE 1"/>
    <property type="match status" value="1"/>
</dbReference>
<feature type="binding site" evidence="9">
    <location>
        <position position="117"/>
    </location>
    <ligand>
        <name>ATP</name>
        <dbReference type="ChEBI" id="CHEBI:30616"/>
    </ligand>
</feature>
<accession>A0A926DV51</accession>
<evidence type="ECO:0000256" key="5">
    <source>
        <dbReference type="ARBA" id="ARBA00022840"/>
    </source>
</evidence>
<dbReference type="Pfam" id="PF20258">
    <property type="entry name" value="tRNA_Me_trans_C"/>
    <property type="match status" value="1"/>
</dbReference>
<comment type="catalytic activity">
    <reaction evidence="8 9">
        <text>S-sulfanyl-L-cysteinyl-[protein] + uridine(34) in tRNA + AH2 + ATP = 2-thiouridine(34) in tRNA + L-cysteinyl-[protein] + A + AMP + diphosphate + H(+)</text>
        <dbReference type="Rhea" id="RHEA:47032"/>
        <dbReference type="Rhea" id="RHEA-COMP:10131"/>
        <dbReference type="Rhea" id="RHEA-COMP:11726"/>
        <dbReference type="Rhea" id="RHEA-COMP:11727"/>
        <dbReference type="Rhea" id="RHEA-COMP:11728"/>
        <dbReference type="ChEBI" id="CHEBI:13193"/>
        <dbReference type="ChEBI" id="CHEBI:15378"/>
        <dbReference type="ChEBI" id="CHEBI:17499"/>
        <dbReference type="ChEBI" id="CHEBI:29950"/>
        <dbReference type="ChEBI" id="CHEBI:30616"/>
        <dbReference type="ChEBI" id="CHEBI:33019"/>
        <dbReference type="ChEBI" id="CHEBI:61963"/>
        <dbReference type="ChEBI" id="CHEBI:65315"/>
        <dbReference type="ChEBI" id="CHEBI:87170"/>
        <dbReference type="ChEBI" id="CHEBI:456215"/>
        <dbReference type="EC" id="2.8.1.13"/>
    </reaction>
</comment>
<comment type="caution">
    <text evidence="12">The sequence shown here is derived from an EMBL/GenBank/DDBJ whole genome shotgun (WGS) entry which is preliminary data.</text>
</comment>
<dbReference type="Pfam" id="PF03054">
    <property type="entry name" value="tRNA_Me_trans"/>
    <property type="match status" value="1"/>
</dbReference>
<dbReference type="NCBIfam" id="TIGR00420">
    <property type="entry name" value="trmU"/>
    <property type="match status" value="1"/>
</dbReference>
<dbReference type="GO" id="GO:0000049">
    <property type="term" value="F:tRNA binding"/>
    <property type="evidence" value="ECO:0007669"/>
    <property type="project" value="UniProtKB-KW"/>
</dbReference>
<feature type="domain" description="tRNA-specific 2-thiouridylase MnmA-like C-terminal" evidence="10">
    <location>
        <begin position="289"/>
        <end position="352"/>
    </location>
</feature>
<feature type="active site" description="Nucleophile" evidence="9">
    <location>
        <position position="93"/>
    </location>
</feature>
<keyword evidence="2 9" id="KW-0808">Transferase</keyword>
<evidence type="ECO:0000256" key="8">
    <source>
        <dbReference type="ARBA" id="ARBA00051542"/>
    </source>
</evidence>
<dbReference type="PANTHER" id="PTHR11933">
    <property type="entry name" value="TRNA 5-METHYLAMINOMETHYL-2-THIOURIDYLATE -METHYLTRANSFERASE"/>
    <property type="match status" value="1"/>
</dbReference>
<keyword evidence="13" id="KW-1185">Reference proteome</keyword>
<keyword evidence="9" id="KW-0963">Cytoplasm</keyword>
<feature type="active site" description="Cysteine persulfide intermediate" evidence="9">
    <location>
        <position position="193"/>
    </location>
</feature>
<keyword evidence="3 9" id="KW-0819">tRNA processing</keyword>
<evidence type="ECO:0000256" key="7">
    <source>
        <dbReference type="ARBA" id="ARBA00023157"/>
    </source>
</evidence>
<dbReference type="Gene3D" id="3.40.50.620">
    <property type="entry name" value="HUPs"/>
    <property type="match status" value="1"/>
</dbReference>
<evidence type="ECO:0000259" key="10">
    <source>
        <dbReference type="Pfam" id="PF20258"/>
    </source>
</evidence>
<evidence type="ECO:0000256" key="9">
    <source>
        <dbReference type="HAMAP-Rule" id="MF_00144"/>
    </source>
</evidence>
<dbReference type="CDD" id="cd01998">
    <property type="entry name" value="MnmA_TRMU-like"/>
    <property type="match status" value="1"/>
</dbReference>
<gene>
    <name evidence="9 12" type="primary">mnmA</name>
    <name evidence="12" type="ORF">H8711_02760</name>
</gene>
<evidence type="ECO:0000313" key="12">
    <source>
        <dbReference type="EMBL" id="MBC8545860.1"/>
    </source>
</evidence>
<feature type="site" description="Interaction with tRNA" evidence="9">
    <location>
        <position position="118"/>
    </location>
</feature>
<dbReference type="Pfam" id="PF20259">
    <property type="entry name" value="tRNA_Me_trans_M"/>
    <property type="match status" value="1"/>
</dbReference>
<feature type="binding site" evidence="9">
    <location>
        <position position="36"/>
    </location>
    <ligand>
        <name>ATP</name>
        <dbReference type="ChEBI" id="CHEBI:30616"/>
    </ligand>
</feature>
<evidence type="ECO:0000259" key="11">
    <source>
        <dbReference type="Pfam" id="PF20259"/>
    </source>
</evidence>
<dbReference type="InterPro" id="IPR004506">
    <property type="entry name" value="MnmA-like"/>
</dbReference>
<evidence type="ECO:0000256" key="2">
    <source>
        <dbReference type="ARBA" id="ARBA00022679"/>
    </source>
</evidence>
<dbReference type="SUPFAM" id="SSF52402">
    <property type="entry name" value="Adenine nucleotide alpha hydrolases-like"/>
    <property type="match status" value="1"/>
</dbReference>
<keyword evidence="1 9" id="KW-0820">tRNA-binding</keyword>
<dbReference type="HAMAP" id="MF_00144">
    <property type="entry name" value="tRNA_thiouridyl_MnmA"/>
    <property type="match status" value="1"/>
</dbReference>
<dbReference type="AlphaFoldDB" id="A0A926DV51"/>
<dbReference type="EMBL" id="JACRST010000002">
    <property type="protein sequence ID" value="MBC8545860.1"/>
    <property type="molecule type" value="Genomic_DNA"/>
</dbReference>
<dbReference type="Gene3D" id="2.30.30.280">
    <property type="entry name" value="Adenine nucleotide alpha hydrolases-like domains"/>
    <property type="match status" value="1"/>
</dbReference>
<dbReference type="EC" id="2.8.1.13" evidence="9"/>
<keyword evidence="4 9" id="KW-0547">Nucleotide-binding</keyword>
<dbReference type="InterPro" id="IPR023382">
    <property type="entry name" value="MnmA-like_central_sf"/>
</dbReference>
<feature type="site" description="Interaction with tRNA" evidence="9">
    <location>
        <position position="336"/>
    </location>
</feature>
<keyword evidence="5 9" id="KW-0067">ATP-binding</keyword>